<reference evidence="2" key="1">
    <citation type="submission" date="2023-03" db="EMBL/GenBank/DDBJ databases">
        <title>Massive genome expansion in bonnet fungi (Mycena s.s.) driven by repeated elements and novel gene families across ecological guilds.</title>
        <authorList>
            <consortium name="Lawrence Berkeley National Laboratory"/>
            <person name="Harder C.B."/>
            <person name="Miyauchi S."/>
            <person name="Viragh M."/>
            <person name="Kuo A."/>
            <person name="Thoen E."/>
            <person name="Andreopoulos B."/>
            <person name="Lu D."/>
            <person name="Skrede I."/>
            <person name="Drula E."/>
            <person name="Henrissat B."/>
            <person name="Morin E."/>
            <person name="Kohler A."/>
            <person name="Barry K."/>
            <person name="LaButti K."/>
            <person name="Morin E."/>
            <person name="Salamov A."/>
            <person name="Lipzen A."/>
            <person name="Mereny Z."/>
            <person name="Hegedus B."/>
            <person name="Baldrian P."/>
            <person name="Stursova M."/>
            <person name="Weitz H."/>
            <person name="Taylor A."/>
            <person name="Grigoriev I.V."/>
            <person name="Nagy L.G."/>
            <person name="Martin F."/>
            <person name="Kauserud H."/>
        </authorList>
    </citation>
    <scope>NUCLEOTIDE SEQUENCE</scope>
    <source>
        <strain evidence="2">CBHHK173m</strain>
    </source>
</reference>
<keyword evidence="1" id="KW-0812">Transmembrane</keyword>
<gene>
    <name evidence="2" type="ORF">B0H15DRAFT_1019451</name>
</gene>
<accession>A0AAD6UFE8</accession>
<organism evidence="2 3">
    <name type="scientific">Mycena belliarum</name>
    <dbReference type="NCBI Taxonomy" id="1033014"/>
    <lineage>
        <taxon>Eukaryota</taxon>
        <taxon>Fungi</taxon>
        <taxon>Dikarya</taxon>
        <taxon>Basidiomycota</taxon>
        <taxon>Agaricomycotina</taxon>
        <taxon>Agaricomycetes</taxon>
        <taxon>Agaricomycetidae</taxon>
        <taxon>Agaricales</taxon>
        <taxon>Marasmiineae</taxon>
        <taxon>Mycenaceae</taxon>
        <taxon>Mycena</taxon>
    </lineage>
</organism>
<keyword evidence="1" id="KW-0472">Membrane</keyword>
<protein>
    <submittedName>
        <fullName evidence="2">Uncharacterized protein</fullName>
    </submittedName>
</protein>
<evidence type="ECO:0000256" key="1">
    <source>
        <dbReference type="SAM" id="Phobius"/>
    </source>
</evidence>
<feature type="transmembrane region" description="Helical" evidence="1">
    <location>
        <begin position="46"/>
        <end position="67"/>
    </location>
</feature>
<dbReference type="AlphaFoldDB" id="A0AAD6UFE8"/>
<sequence>MRQLDRRLTDFEDTGPLSRRCVVLHGRSSSIGTGRPTACLCKSAPLQLLVSGIMGLAFSAIFSMRIVPFWQGLIADRRPGGELLADALPRGQVSFWPLGLSGITAQGNNVKVAAGNWNN</sequence>
<proteinExistence type="predicted"/>
<dbReference type="EMBL" id="JARJCN010000010">
    <property type="protein sequence ID" value="KAJ7097123.1"/>
    <property type="molecule type" value="Genomic_DNA"/>
</dbReference>
<evidence type="ECO:0000313" key="2">
    <source>
        <dbReference type="EMBL" id="KAJ7097123.1"/>
    </source>
</evidence>
<keyword evidence="1" id="KW-1133">Transmembrane helix</keyword>
<evidence type="ECO:0000313" key="3">
    <source>
        <dbReference type="Proteomes" id="UP001222325"/>
    </source>
</evidence>
<comment type="caution">
    <text evidence="2">The sequence shown here is derived from an EMBL/GenBank/DDBJ whole genome shotgun (WGS) entry which is preliminary data.</text>
</comment>
<name>A0AAD6UFE8_9AGAR</name>
<dbReference type="Proteomes" id="UP001222325">
    <property type="component" value="Unassembled WGS sequence"/>
</dbReference>
<keyword evidence="3" id="KW-1185">Reference proteome</keyword>